<organism evidence="7">
    <name type="scientific">uncultured Thermomicrobiales bacterium</name>
    <dbReference type="NCBI Taxonomy" id="1645740"/>
    <lineage>
        <taxon>Bacteria</taxon>
        <taxon>Pseudomonadati</taxon>
        <taxon>Thermomicrobiota</taxon>
        <taxon>Thermomicrobia</taxon>
        <taxon>Thermomicrobiales</taxon>
        <taxon>environmental samples</taxon>
    </lineage>
</organism>
<accession>A0A6J4UZP3</accession>
<proteinExistence type="inferred from homology"/>
<dbReference type="PANTHER" id="PTHR21569:SF1">
    <property type="entry name" value="SMALL RIBOSOMAL SUBUNIT PROTEIN US9M"/>
    <property type="match status" value="1"/>
</dbReference>
<dbReference type="GO" id="GO:0003723">
    <property type="term" value="F:RNA binding"/>
    <property type="evidence" value="ECO:0007669"/>
    <property type="project" value="TreeGrafter"/>
</dbReference>
<dbReference type="InterPro" id="IPR000754">
    <property type="entry name" value="Ribosomal_uS9"/>
</dbReference>
<dbReference type="GO" id="GO:0022627">
    <property type="term" value="C:cytosolic small ribosomal subunit"/>
    <property type="evidence" value="ECO:0007669"/>
    <property type="project" value="TreeGrafter"/>
</dbReference>
<dbReference type="GO" id="GO:0003735">
    <property type="term" value="F:structural constituent of ribosome"/>
    <property type="evidence" value="ECO:0007669"/>
    <property type="project" value="InterPro"/>
</dbReference>
<dbReference type="HAMAP" id="MF_00532_B">
    <property type="entry name" value="Ribosomal_uS9_B"/>
    <property type="match status" value="1"/>
</dbReference>
<name>A0A6J4UZP3_9BACT</name>
<evidence type="ECO:0000256" key="4">
    <source>
        <dbReference type="ARBA" id="ARBA00035259"/>
    </source>
</evidence>
<dbReference type="FunFam" id="3.30.230.10:FF:000001">
    <property type="entry name" value="30S ribosomal protein S9"/>
    <property type="match status" value="1"/>
</dbReference>
<dbReference type="NCBIfam" id="NF001099">
    <property type="entry name" value="PRK00132.1"/>
    <property type="match status" value="1"/>
</dbReference>
<evidence type="ECO:0000256" key="2">
    <source>
        <dbReference type="ARBA" id="ARBA00022980"/>
    </source>
</evidence>
<evidence type="ECO:0000256" key="6">
    <source>
        <dbReference type="RuleBase" id="RU003815"/>
    </source>
</evidence>
<evidence type="ECO:0000313" key="7">
    <source>
        <dbReference type="EMBL" id="CAA9562626.1"/>
    </source>
</evidence>
<reference evidence="7" key="1">
    <citation type="submission" date="2020-02" db="EMBL/GenBank/DDBJ databases">
        <authorList>
            <person name="Meier V. D."/>
        </authorList>
    </citation>
    <scope>NUCLEOTIDE SEQUENCE</scope>
    <source>
        <strain evidence="7">AVDCRST_MAG73</strain>
    </source>
</reference>
<evidence type="ECO:0000256" key="5">
    <source>
        <dbReference type="HAMAP-Rule" id="MF_00532"/>
    </source>
</evidence>
<dbReference type="AlphaFoldDB" id="A0A6J4UZP3"/>
<keyword evidence="3 5" id="KW-0687">Ribonucleoprotein</keyword>
<dbReference type="InterPro" id="IPR020574">
    <property type="entry name" value="Ribosomal_uS9_CS"/>
</dbReference>
<evidence type="ECO:0000256" key="1">
    <source>
        <dbReference type="ARBA" id="ARBA00005251"/>
    </source>
</evidence>
<dbReference type="PANTHER" id="PTHR21569">
    <property type="entry name" value="RIBOSOMAL PROTEIN S9"/>
    <property type="match status" value="1"/>
</dbReference>
<dbReference type="SUPFAM" id="SSF54211">
    <property type="entry name" value="Ribosomal protein S5 domain 2-like"/>
    <property type="match status" value="1"/>
</dbReference>
<dbReference type="GO" id="GO:0006412">
    <property type="term" value="P:translation"/>
    <property type="evidence" value="ECO:0007669"/>
    <property type="project" value="UniProtKB-UniRule"/>
</dbReference>
<dbReference type="PROSITE" id="PS00360">
    <property type="entry name" value="RIBOSOMAL_S9"/>
    <property type="match status" value="1"/>
</dbReference>
<dbReference type="InterPro" id="IPR023035">
    <property type="entry name" value="Ribosomal_uS9_bac/plastid"/>
</dbReference>
<evidence type="ECO:0000256" key="3">
    <source>
        <dbReference type="ARBA" id="ARBA00023274"/>
    </source>
</evidence>
<keyword evidence="2 5" id="KW-0689">Ribosomal protein</keyword>
<dbReference type="Gene3D" id="3.30.230.10">
    <property type="match status" value="1"/>
</dbReference>
<gene>
    <name evidence="5" type="primary">rpsI</name>
    <name evidence="7" type="ORF">AVDCRST_MAG73-3861</name>
</gene>
<dbReference type="EMBL" id="CADCWE010000253">
    <property type="protein sequence ID" value="CAA9562626.1"/>
    <property type="molecule type" value="Genomic_DNA"/>
</dbReference>
<sequence length="136" mass="15233">MAERAADVRYHHGTGRRKCAVARVRLYPGTGVVTVNGKTSREYFGGRDLHQTTLMLPLRLTGNAERFDVSVRVVGGGVSGQVGAVRHGISRALLRFDEELRPVLKRAKLLTRDARVKERKKVGLKRARKAPQYTKR</sequence>
<comment type="similarity">
    <text evidence="1 5 6">Belongs to the universal ribosomal protein uS9 family.</text>
</comment>
<dbReference type="InterPro" id="IPR020568">
    <property type="entry name" value="Ribosomal_Su5_D2-typ_SF"/>
</dbReference>
<dbReference type="InterPro" id="IPR014721">
    <property type="entry name" value="Ribsml_uS5_D2-typ_fold_subgr"/>
</dbReference>
<protein>
    <recommendedName>
        <fullName evidence="4 5">Small ribosomal subunit protein uS9</fullName>
    </recommendedName>
</protein>
<dbReference type="Pfam" id="PF00380">
    <property type="entry name" value="Ribosomal_S9"/>
    <property type="match status" value="1"/>
</dbReference>